<reference evidence="10" key="1">
    <citation type="submission" date="2017-02" db="EMBL/GenBank/DDBJ databases">
        <authorList>
            <person name="Varghese N."/>
            <person name="Submissions S."/>
        </authorList>
    </citation>
    <scope>NUCLEOTIDE SEQUENCE [LARGE SCALE GENOMIC DNA]</scope>
    <source>
        <strain evidence="10">ATCC 25662</strain>
    </source>
</reference>
<evidence type="ECO:0000256" key="7">
    <source>
        <dbReference type="SAM" id="SignalP"/>
    </source>
</evidence>
<dbReference type="NCBIfam" id="TIGR00357">
    <property type="entry name" value="peptide-methionine (R)-S-oxide reductase MsrB"/>
    <property type="match status" value="1"/>
</dbReference>
<dbReference type="AlphaFoldDB" id="A0A1T4KI60"/>
<dbReference type="Pfam" id="PF01641">
    <property type="entry name" value="SelR"/>
    <property type="match status" value="1"/>
</dbReference>
<feature type="domain" description="MsrB" evidence="8">
    <location>
        <begin position="223"/>
        <end position="346"/>
    </location>
</feature>
<evidence type="ECO:0000313" key="10">
    <source>
        <dbReference type="Proteomes" id="UP000243297"/>
    </source>
</evidence>
<dbReference type="GO" id="GO:0033744">
    <property type="term" value="F:L-methionine:thioredoxin-disulfide S-oxidoreductase activity"/>
    <property type="evidence" value="ECO:0007669"/>
    <property type="project" value="RHEA"/>
</dbReference>
<dbReference type="Pfam" id="PF01625">
    <property type="entry name" value="PMSR"/>
    <property type="match status" value="1"/>
</dbReference>
<comment type="catalytic activity">
    <reaction evidence="5 6">
        <text>[thioredoxin]-disulfide + L-methionine + H2O = L-methionine (S)-S-oxide + [thioredoxin]-dithiol</text>
        <dbReference type="Rhea" id="RHEA:19993"/>
        <dbReference type="Rhea" id="RHEA-COMP:10698"/>
        <dbReference type="Rhea" id="RHEA-COMP:10700"/>
        <dbReference type="ChEBI" id="CHEBI:15377"/>
        <dbReference type="ChEBI" id="CHEBI:29950"/>
        <dbReference type="ChEBI" id="CHEBI:50058"/>
        <dbReference type="ChEBI" id="CHEBI:57844"/>
        <dbReference type="ChEBI" id="CHEBI:58772"/>
        <dbReference type="EC" id="1.8.4.11"/>
    </reaction>
</comment>
<keyword evidence="7" id="KW-0732">Signal</keyword>
<dbReference type="PROSITE" id="PS51790">
    <property type="entry name" value="MSRB"/>
    <property type="match status" value="1"/>
</dbReference>
<dbReference type="EMBL" id="FUWY01000001">
    <property type="protein sequence ID" value="SJZ42109.1"/>
    <property type="molecule type" value="Genomic_DNA"/>
</dbReference>
<evidence type="ECO:0000256" key="5">
    <source>
        <dbReference type="ARBA" id="ARBA00048782"/>
    </source>
</evidence>
<comment type="catalytic activity">
    <reaction evidence="3 6">
        <text>L-methionyl-[protein] + [thioredoxin]-disulfide + H2O = L-methionyl-(S)-S-oxide-[protein] + [thioredoxin]-dithiol</text>
        <dbReference type="Rhea" id="RHEA:14217"/>
        <dbReference type="Rhea" id="RHEA-COMP:10698"/>
        <dbReference type="Rhea" id="RHEA-COMP:10700"/>
        <dbReference type="Rhea" id="RHEA-COMP:12313"/>
        <dbReference type="Rhea" id="RHEA-COMP:12315"/>
        <dbReference type="ChEBI" id="CHEBI:15377"/>
        <dbReference type="ChEBI" id="CHEBI:16044"/>
        <dbReference type="ChEBI" id="CHEBI:29950"/>
        <dbReference type="ChEBI" id="CHEBI:44120"/>
        <dbReference type="ChEBI" id="CHEBI:50058"/>
        <dbReference type="EC" id="1.8.4.11"/>
    </reaction>
</comment>
<accession>A0A1T4KI60</accession>
<keyword evidence="2" id="KW-0511">Multifunctional enzyme</keyword>
<keyword evidence="1 6" id="KW-0560">Oxidoreductase</keyword>
<dbReference type="PANTHER" id="PTHR42799">
    <property type="entry name" value="MITOCHONDRIAL PEPTIDE METHIONINE SULFOXIDE REDUCTASE"/>
    <property type="match status" value="1"/>
</dbReference>
<evidence type="ECO:0000313" key="9">
    <source>
        <dbReference type="EMBL" id="SJZ42109.1"/>
    </source>
</evidence>
<dbReference type="GO" id="GO:0033743">
    <property type="term" value="F:peptide-methionine (R)-S-oxide reductase activity"/>
    <property type="evidence" value="ECO:0007669"/>
    <property type="project" value="UniProtKB-EC"/>
</dbReference>
<dbReference type="RefSeq" id="WP_078710979.1">
    <property type="nucleotide sequence ID" value="NZ_FUWY01000001.1"/>
</dbReference>
<dbReference type="FunFam" id="2.170.150.20:FF:000003">
    <property type="entry name" value="Peptide methionine sulfoxide reductase MsrB"/>
    <property type="match status" value="1"/>
</dbReference>
<dbReference type="PANTHER" id="PTHR42799:SF2">
    <property type="entry name" value="MITOCHONDRIAL PEPTIDE METHIONINE SULFOXIDE REDUCTASE"/>
    <property type="match status" value="1"/>
</dbReference>
<proteinExistence type="inferred from homology"/>
<comment type="function">
    <text evidence="6">Has an important function as a repair enzyme for proteins that have been inactivated by oxidation. Catalyzes the reversible oxidation-reduction of methionine sulfoxide in proteins to methionine.</text>
</comment>
<dbReference type="SUPFAM" id="SSF55068">
    <property type="entry name" value="Peptide methionine sulfoxide reductase"/>
    <property type="match status" value="1"/>
</dbReference>
<evidence type="ECO:0000256" key="1">
    <source>
        <dbReference type="ARBA" id="ARBA00023002"/>
    </source>
</evidence>
<dbReference type="SUPFAM" id="SSF51316">
    <property type="entry name" value="Mss4-like"/>
    <property type="match status" value="1"/>
</dbReference>
<dbReference type="InterPro" id="IPR002579">
    <property type="entry name" value="Met_Sox_Rdtase_MsrB_dom"/>
</dbReference>
<dbReference type="Gene3D" id="3.30.1060.10">
    <property type="entry name" value="Peptide methionine sulphoxide reductase MsrA"/>
    <property type="match status" value="1"/>
</dbReference>
<protein>
    <recommendedName>
        <fullName evidence="6">Peptide methionine sulfoxide reductase MsrA</fullName>
        <shortName evidence="6">Protein-methionine-S-oxide reductase</shortName>
        <ecNumber evidence="6">1.8.4.11</ecNumber>
    </recommendedName>
    <alternativeName>
        <fullName evidence="6">Peptide-methionine (S)-S-oxide reductase</fullName>
        <shortName evidence="6">Peptide Met(O) reductase</shortName>
    </alternativeName>
</protein>
<comment type="catalytic activity">
    <reaction evidence="4">
        <text>L-methionyl-[protein] + [thioredoxin]-disulfide + H2O = L-methionyl-(R)-S-oxide-[protein] + [thioredoxin]-dithiol</text>
        <dbReference type="Rhea" id="RHEA:24164"/>
        <dbReference type="Rhea" id="RHEA-COMP:10698"/>
        <dbReference type="Rhea" id="RHEA-COMP:10700"/>
        <dbReference type="Rhea" id="RHEA-COMP:12313"/>
        <dbReference type="Rhea" id="RHEA-COMP:12314"/>
        <dbReference type="ChEBI" id="CHEBI:15377"/>
        <dbReference type="ChEBI" id="CHEBI:16044"/>
        <dbReference type="ChEBI" id="CHEBI:29950"/>
        <dbReference type="ChEBI" id="CHEBI:45764"/>
        <dbReference type="ChEBI" id="CHEBI:50058"/>
        <dbReference type="EC" id="1.8.4.12"/>
    </reaction>
</comment>
<comment type="similarity">
    <text evidence="6">Belongs to the MsrA Met sulfoxide reductase family.</text>
</comment>
<dbReference type="InterPro" id="IPR002569">
    <property type="entry name" value="Met_Sox_Rdtase_MsrA_dom"/>
</dbReference>
<name>A0A1T4KI60_9FIRM</name>
<evidence type="ECO:0000256" key="3">
    <source>
        <dbReference type="ARBA" id="ARBA00047806"/>
    </source>
</evidence>
<dbReference type="Gene3D" id="2.170.150.20">
    <property type="entry name" value="Peptide methionine sulfoxide reductase"/>
    <property type="match status" value="1"/>
</dbReference>
<feature type="signal peptide" evidence="7">
    <location>
        <begin position="1"/>
        <end position="22"/>
    </location>
</feature>
<dbReference type="STRING" id="118967.SAMN02745191_0547"/>
<dbReference type="InterPro" id="IPR050162">
    <property type="entry name" value="MsrA_MetSO_reductase"/>
</dbReference>
<sequence>MKKIILALIVVASFMLSSCTTSQESNEREVYDISMIGKDASYEKKEGTEIIYLAGGCFWGIEKLVQSIPGVISGISGYANGKGVNPTYQQVSNGNTGFRETVRVEYDPNVVSLEKILYAYFSVIDPTIENRQGNDIGTQYQTGVYYADENSMNIVKEVVENEKSRVANFMVEVKPLESFYEAEEYHQDYLDKNPQGYCHIPQAKFDKVKKMMIDPAEYTKPAADEISKNLSPMEYQVTQKAATEKPFSHEYDELFDDGIYVDIVTGEPLFSSRDKYDSGCGWPAFTKTIDESTVVEKKDSSLGMVRTEVVSRVGNSHLGHKFEGDSTSPNGIRYCINGSSLKFIPKDEMEKEGYGDLLSLFE</sequence>
<feature type="active site" evidence="6">
    <location>
        <position position="57"/>
    </location>
</feature>
<dbReference type="GO" id="GO:0034599">
    <property type="term" value="P:cellular response to oxidative stress"/>
    <property type="evidence" value="ECO:0007669"/>
    <property type="project" value="TreeGrafter"/>
</dbReference>
<feature type="chain" id="PRO_5038534227" description="Peptide methionine sulfoxide reductase MsrA" evidence="7">
    <location>
        <begin position="23"/>
        <end position="362"/>
    </location>
</feature>
<dbReference type="GO" id="GO:0008113">
    <property type="term" value="F:peptide-methionine (S)-S-oxide reductase activity"/>
    <property type="evidence" value="ECO:0007669"/>
    <property type="project" value="UniProtKB-UniRule"/>
</dbReference>
<evidence type="ECO:0000256" key="4">
    <source>
        <dbReference type="ARBA" id="ARBA00048488"/>
    </source>
</evidence>
<dbReference type="InterPro" id="IPR011057">
    <property type="entry name" value="Mss4-like_sf"/>
</dbReference>
<evidence type="ECO:0000259" key="8">
    <source>
        <dbReference type="PROSITE" id="PS51790"/>
    </source>
</evidence>
<dbReference type="InterPro" id="IPR036509">
    <property type="entry name" value="Met_Sox_Rdtase_MsrA_sf"/>
</dbReference>
<dbReference type="HAMAP" id="MF_01401">
    <property type="entry name" value="MsrA"/>
    <property type="match status" value="1"/>
</dbReference>
<organism evidence="9 10">
    <name type="scientific">Anaerorhabdus furcosa</name>
    <dbReference type="NCBI Taxonomy" id="118967"/>
    <lineage>
        <taxon>Bacteria</taxon>
        <taxon>Bacillati</taxon>
        <taxon>Bacillota</taxon>
        <taxon>Erysipelotrichia</taxon>
        <taxon>Erysipelotrichales</taxon>
        <taxon>Erysipelotrichaceae</taxon>
        <taxon>Anaerorhabdus</taxon>
    </lineage>
</organism>
<dbReference type="PROSITE" id="PS51257">
    <property type="entry name" value="PROKAR_LIPOPROTEIN"/>
    <property type="match status" value="1"/>
</dbReference>
<gene>
    <name evidence="6" type="primary">msrA</name>
    <name evidence="9" type="ORF">SAMN02745191_0547</name>
</gene>
<keyword evidence="10" id="KW-1185">Reference proteome</keyword>
<evidence type="ECO:0000256" key="2">
    <source>
        <dbReference type="ARBA" id="ARBA00023268"/>
    </source>
</evidence>
<dbReference type="GO" id="GO:0005737">
    <property type="term" value="C:cytoplasm"/>
    <property type="evidence" value="ECO:0007669"/>
    <property type="project" value="TreeGrafter"/>
</dbReference>
<dbReference type="NCBIfam" id="TIGR00401">
    <property type="entry name" value="msrA"/>
    <property type="match status" value="1"/>
</dbReference>
<dbReference type="EC" id="1.8.4.11" evidence="6"/>
<dbReference type="OrthoDB" id="4174719at2"/>
<dbReference type="Proteomes" id="UP000243297">
    <property type="component" value="Unassembled WGS sequence"/>
</dbReference>
<evidence type="ECO:0000256" key="6">
    <source>
        <dbReference type="HAMAP-Rule" id="MF_01401"/>
    </source>
</evidence>